<feature type="region of interest" description="Disordered" evidence="7">
    <location>
        <begin position="98"/>
        <end position="134"/>
    </location>
</feature>
<dbReference type="InterPro" id="IPR014284">
    <property type="entry name" value="RNA_pol_sigma-70_dom"/>
</dbReference>
<evidence type="ECO:0000256" key="1">
    <source>
        <dbReference type="ARBA" id="ARBA00010641"/>
    </source>
</evidence>
<feature type="domain" description="RNA polymerase sigma factor 70 region 4 type 2" evidence="9">
    <location>
        <begin position="145"/>
        <end position="196"/>
    </location>
</feature>
<comment type="similarity">
    <text evidence="1 6">Belongs to the sigma-70 factor family. ECF subfamily.</text>
</comment>
<feature type="domain" description="RNA polymerase sigma-70 region 2" evidence="8">
    <location>
        <begin position="33"/>
        <end position="101"/>
    </location>
</feature>
<protein>
    <recommendedName>
        <fullName evidence="6">RNA polymerase sigma factor</fullName>
    </recommendedName>
</protein>
<comment type="caution">
    <text evidence="10">The sequence shown here is derived from an EMBL/GenBank/DDBJ whole genome shotgun (WGS) entry which is preliminary data.</text>
</comment>
<dbReference type="SUPFAM" id="SSF88946">
    <property type="entry name" value="Sigma2 domain of RNA polymerase sigma factors"/>
    <property type="match status" value="1"/>
</dbReference>
<evidence type="ECO:0000259" key="8">
    <source>
        <dbReference type="Pfam" id="PF04542"/>
    </source>
</evidence>
<dbReference type="InterPro" id="IPR036388">
    <property type="entry name" value="WH-like_DNA-bd_sf"/>
</dbReference>
<dbReference type="RefSeq" id="WP_176069661.1">
    <property type="nucleotide sequence ID" value="NZ_JABWMJ010000006.1"/>
</dbReference>
<evidence type="ECO:0000313" key="11">
    <source>
        <dbReference type="Proteomes" id="UP000529637"/>
    </source>
</evidence>
<dbReference type="PANTHER" id="PTHR43133:SF62">
    <property type="entry name" value="RNA POLYMERASE SIGMA FACTOR SIGZ"/>
    <property type="match status" value="1"/>
</dbReference>
<keyword evidence="3 6" id="KW-0731">Sigma factor</keyword>
<dbReference type="CDD" id="cd06171">
    <property type="entry name" value="Sigma70_r4"/>
    <property type="match status" value="1"/>
</dbReference>
<dbReference type="InterPro" id="IPR013249">
    <property type="entry name" value="RNA_pol_sigma70_r4_t2"/>
</dbReference>
<organism evidence="10 11">
    <name type="scientific">Piscinibacter koreensis</name>
    <dbReference type="NCBI Taxonomy" id="2742824"/>
    <lineage>
        <taxon>Bacteria</taxon>
        <taxon>Pseudomonadati</taxon>
        <taxon>Pseudomonadota</taxon>
        <taxon>Betaproteobacteria</taxon>
        <taxon>Burkholderiales</taxon>
        <taxon>Sphaerotilaceae</taxon>
        <taxon>Piscinibacter</taxon>
    </lineage>
</organism>
<keyword evidence="11" id="KW-1185">Reference proteome</keyword>
<dbReference type="PANTHER" id="PTHR43133">
    <property type="entry name" value="RNA POLYMERASE ECF-TYPE SIGMA FACTO"/>
    <property type="match status" value="1"/>
</dbReference>
<dbReference type="GO" id="GO:0006352">
    <property type="term" value="P:DNA-templated transcription initiation"/>
    <property type="evidence" value="ECO:0007669"/>
    <property type="project" value="InterPro"/>
</dbReference>
<dbReference type="Gene3D" id="1.10.1740.10">
    <property type="match status" value="1"/>
</dbReference>
<evidence type="ECO:0000256" key="2">
    <source>
        <dbReference type="ARBA" id="ARBA00023015"/>
    </source>
</evidence>
<dbReference type="AlphaFoldDB" id="A0A7Y6TX81"/>
<evidence type="ECO:0000256" key="6">
    <source>
        <dbReference type="RuleBase" id="RU000716"/>
    </source>
</evidence>
<dbReference type="EMBL" id="JABWMJ010000006">
    <property type="protein sequence ID" value="NUZ06800.1"/>
    <property type="molecule type" value="Genomic_DNA"/>
</dbReference>
<gene>
    <name evidence="10" type="ORF">HQN59_13630</name>
</gene>
<dbReference type="Pfam" id="PF04542">
    <property type="entry name" value="Sigma70_r2"/>
    <property type="match status" value="1"/>
</dbReference>
<sequence>MRTHPSDWPERSRDLEALLARVGLGDRAAFASLYQRTSGHLLASVLRINRDRAQAEEILQDVYVNVWRAATSFDATQSQPLTWLTSIARNRAIDSLRKHQARPPSASTIAGSAPAGDEDGEPYDGIADESPSPLDLLSRAADDRSLATCIDQLSGVQRQSVALAFFNGLSHAEVAAHLSQPLGTVKSWVRRALATLKTCLEAARQRDGVAP</sequence>
<dbReference type="Proteomes" id="UP000529637">
    <property type="component" value="Unassembled WGS sequence"/>
</dbReference>
<dbReference type="InterPro" id="IPR007627">
    <property type="entry name" value="RNA_pol_sigma70_r2"/>
</dbReference>
<dbReference type="Pfam" id="PF08281">
    <property type="entry name" value="Sigma70_r4_2"/>
    <property type="match status" value="1"/>
</dbReference>
<evidence type="ECO:0000256" key="5">
    <source>
        <dbReference type="ARBA" id="ARBA00023163"/>
    </source>
</evidence>
<dbReference type="InterPro" id="IPR013325">
    <property type="entry name" value="RNA_pol_sigma_r2"/>
</dbReference>
<keyword evidence="4 6" id="KW-0238">DNA-binding</keyword>
<dbReference type="InterPro" id="IPR039425">
    <property type="entry name" value="RNA_pol_sigma-70-like"/>
</dbReference>
<dbReference type="InterPro" id="IPR013324">
    <property type="entry name" value="RNA_pol_sigma_r3/r4-like"/>
</dbReference>
<dbReference type="InterPro" id="IPR000838">
    <property type="entry name" value="RNA_pol_sigma70_ECF_CS"/>
</dbReference>
<dbReference type="SUPFAM" id="SSF88659">
    <property type="entry name" value="Sigma3 and sigma4 domains of RNA polymerase sigma factors"/>
    <property type="match status" value="1"/>
</dbReference>
<evidence type="ECO:0000256" key="3">
    <source>
        <dbReference type="ARBA" id="ARBA00023082"/>
    </source>
</evidence>
<evidence type="ECO:0000313" key="10">
    <source>
        <dbReference type="EMBL" id="NUZ06800.1"/>
    </source>
</evidence>
<name>A0A7Y6TX81_9BURK</name>
<reference evidence="10 11" key="1">
    <citation type="submission" date="2020-06" db="EMBL/GenBank/DDBJ databases">
        <title>Schlegella sp. ID0723 isolated from air conditioner.</title>
        <authorList>
            <person name="Kim D.Y."/>
            <person name="Kim D.-U."/>
        </authorList>
    </citation>
    <scope>NUCLEOTIDE SEQUENCE [LARGE SCALE GENOMIC DNA]</scope>
    <source>
        <strain evidence="10 11">ID0723</strain>
    </source>
</reference>
<evidence type="ECO:0000256" key="4">
    <source>
        <dbReference type="ARBA" id="ARBA00023125"/>
    </source>
</evidence>
<evidence type="ECO:0000259" key="9">
    <source>
        <dbReference type="Pfam" id="PF08281"/>
    </source>
</evidence>
<keyword evidence="2 6" id="KW-0805">Transcription regulation</keyword>
<proteinExistence type="inferred from homology"/>
<dbReference type="PROSITE" id="PS01063">
    <property type="entry name" value="SIGMA70_ECF"/>
    <property type="match status" value="1"/>
</dbReference>
<accession>A0A7Y6TX81</accession>
<dbReference type="GO" id="GO:0016987">
    <property type="term" value="F:sigma factor activity"/>
    <property type="evidence" value="ECO:0007669"/>
    <property type="project" value="UniProtKB-KW"/>
</dbReference>
<dbReference type="NCBIfam" id="TIGR02937">
    <property type="entry name" value="sigma70-ECF"/>
    <property type="match status" value="1"/>
</dbReference>
<keyword evidence="5 6" id="KW-0804">Transcription</keyword>
<dbReference type="Gene3D" id="1.10.10.10">
    <property type="entry name" value="Winged helix-like DNA-binding domain superfamily/Winged helix DNA-binding domain"/>
    <property type="match status" value="1"/>
</dbReference>
<dbReference type="GO" id="GO:0003677">
    <property type="term" value="F:DNA binding"/>
    <property type="evidence" value="ECO:0007669"/>
    <property type="project" value="UniProtKB-KW"/>
</dbReference>
<evidence type="ECO:0000256" key="7">
    <source>
        <dbReference type="SAM" id="MobiDB-lite"/>
    </source>
</evidence>